<dbReference type="OrthoDB" id="9971011at2759"/>
<dbReference type="Pfam" id="PF14651">
    <property type="entry name" value="Lipocalin_7"/>
    <property type="match status" value="1"/>
</dbReference>
<dbReference type="EMBL" id="UYJE01000300">
    <property type="protein sequence ID" value="VDH92066.1"/>
    <property type="molecule type" value="Genomic_DNA"/>
</dbReference>
<comment type="caution">
    <text evidence="1">The sequence shown here is derived from an EMBL/GenBank/DDBJ whole genome shotgun (WGS) entry which is preliminary data.</text>
</comment>
<evidence type="ECO:0000313" key="1">
    <source>
        <dbReference type="EMBL" id="VDH92066.1"/>
    </source>
</evidence>
<organism evidence="1 2">
    <name type="scientific">Mytilus galloprovincialis</name>
    <name type="common">Mediterranean mussel</name>
    <dbReference type="NCBI Taxonomy" id="29158"/>
    <lineage>
        <taxon>Eukaryota</taxon>
        <taxon>Metazoa</taxon>
        <taxon>Spiralia</taxon>
        <taxon>Lophotrochozoa</taxon>
        <taxon>Mollusca</taxon>
        <taxon>Bivalvia</taxon>
        <taxon>Autobranchia</taxon>
        <taxon>Pteriomorphia</taxon>
        <taxon>Mytilida</taxon>
        <taxon>Mytiloidea</taxon>
        <taxon>Mytilidae</taxon>
        <taxon>Mytilinae</taxon>
        <taxon>Mytilus</taxon>
    </lineage>
</organism>
<keyword evidence="2" id="KW-1185">Reference proteome</keyword>
<protein>
    <submittedName>
        <fullName evidence="1">Uncharacterized protein</fullName>
    </submittedName>
</protein>
<dbReference type="CDD" id="cd00742">
    <property type="entry name" value="FABP"/>
    <property type="match status" value="1"/>
</dbReference>
<dbReference type="AlphaFoldDB" id="A0A8B6BK61"/>
<evidence type="ECO:0000313" key="2">
    <source>
        <dbReference type="Proteomes" id="UP000596742"/>
    </source>
</evidence>
<dbReference type="GO" id="GO:0008289">
    <property type="term" value="F:lipid binding"/>
    <property type="evidence" value="ECO:0007669"/>
    <property type="project" value="UniProtKB-KW"/>
</dbReference>
<dbReference type="InterPro" id="IPR012674">
    <property type="entry name" value="Calycin"/>
</dbReference>
<dbReference type="SUPFAM" id="SSF50814">
    <property type="entry name" value="Lipocalins"/>
    <property type="match status" value="1"/>
</dbReference>
<proteinExistence type="predicted"/>
<gene>
    <name evidence="1" type="ORF">MGAL_10B067292</name>
</gene>
<accession>A0A8B6BK61</accession>
<dbReference type="Proteomes" id="UP000596742">
    <property type="component" value="Unassembled WGS sequence"/>
</dbReference>
<reference evidence="1" key="1">
    <citation type="submission" date="2018-11" db="EMBL/GenBank/DDBJ databases">
        <authorList>
            <person name="Alioto T."/>
            <person name="Alioto T."/>
        </authorList>
    </citation>
    <scope>NUCLEOTIDE SEQUENCE</scope>
</reference>
<dbReference type="Gene3D" id="2.40.128.20">
    <property type="match status" value="1"/>
</dbReference>
<sequence length="141" mass="16098">MAKFIGKWKGESSAFKNYDNFSKASGMPDEMIEKLRNSTIYVEFKQDGDVWTLDFGSNVGPDKSYKFKSGEEVTTTDPWGKGLKFTFTIDSDEKITQVEQSESMGWKTFTVIKVMQGDDKFSERLTLEDGTEMTCEFTRIS</sequence>
<name>A0A8B6BK61_MYTGA</name>